<gene>
    <name evidence="1" type="ORF">Q7C36_009362</name>
</gene>
<organism evidence="1 2">
    <name type="scientific">Tachysurus vachellii</name>
    <name type="common">Darkbarbel catfish</name>
    <name type="synonym">Pelteobagrus vachellii</name>
    <dbReference type="NCBI Taxonomy" id="175792"/>
    <lineage>
        <taxon>Eukaryota</taxon>
        <taxon>Metazoa</taxon>
        <taxon>Chordata</taxon>
        <taxon>Craniata</taxon>
        <taxon>Vertebrata</taxon>
        <taxon>Euteleostomi</taxon>
        <taxon>Actinopterygii</taxon>
        <taxon>Neopterygii</taxon>
        <taxon>Teleostei</taxon>
        <taxon>Ostariophysi</taxon>
        <taxon>Siluriformes</taxon>
        <taxon>Bagridae</taxon>
        <taxon>Tachysurus</taxon>
    </lineage>
</organism>
<reference evidence="1" key="1">
    <citation type="submission" date="2023-08" db="EMBL/GenBank/DDBJ databases">
        <title>Pelteobagrus vachellii genome.</title>
        <authorList>
            <person name="Liu H."/>
        </authorList>
    </citation>
    <scope>NUCLEOTIDE SEQUENCE</scope>
    <source>
        <strain evidence="1">PRFRI_2022a</strain>
        <tissue evidence="1">Muscle</tissue>
    </source>
</reference>
<evidence type="ECO:0000313" key="1">
    <source>
        <dbReference type="EMBL" id="KAK2847680.1"/>
    </source>
</evidence>
<evidence type="ECO:0000313" key="2">
    <source>
        <dbReference type="Proteomes" id="UP001187315"/>
    </source>
</evidence>
<name>A0AA88STB9_TACVA</name>
<sequence>MPLMVLFVCGPHSIFFTFFVSVQHPMLLRAPRIPPPWCYIISIPIQSNMAIEISTDFTCGPISEERDVHFVR</sequence>
<proteinExistence type="predicted"/>
<keyword evidence="2" id="KW-1185">Reference proteome</keyword>
<dbReference type="AlphaFoldDB" id="A0AA88STB9"/>
<comment type="caution">
    <text evidence="1">The sequence shown here is derived from an EMBL/GenBank/DDBJ whole genome shotgun (WGS) entry which is preliminary data.</text>
</comment>
<protein>
    <submittedName>
        <fullName evidence="1">Uncharacterized protein</fullName>
    </submittedName>
</protein>
<dbReference type="EMBL" id="JAVHJS010000009">
    <property type="protein sequence ID" value="KAK2847680.1"/>
    <property type="molecule type" value="Genomic_DNA"/>
</dbReference>
<accession>A0AA88STB9</accession>
<dbReference type="Proteomes" id="UP001187315">
    <property type="component" value="Unassembled WGS sequence"/>
</dbReference>